<gene>
    <name evidence="1" type="ORF">D9C73_017928</name>
</gene>
<dbReference type="EMBL" id="CM014092">
    <property type="protein sequence ID" value="TKS83815.1"/>
    <property type="molecule type" value="Genomic_DNA"/>
</dbReference>
<name>A0A4U5VAJ3_COLLU</name>
<organism evidence="1 2">
    <name type="scientific">Collichthys lucidus</name>
    <name type="common">Big head croaker</name>
    <name type="synonym">Sciaena lucida</name>
    <dbReference type="NCBI Taxonomy" id="240159"/>
    <lineage>
        <taxon>Eukaryota</taxon>
        <taxon>Metazoa</taxon>
        <taxon>Chordata</taxon>
        <taxon>Craniata</taxon>
        <taxon>Vertebrata</taxon>
        <taxon>Euteleostomi</taxon>
        <taxon>Actinopterygii</taxon>
        <taxon>Neopterygii</taxon>
        <taxon>Teleostei</taxon>
        <taxon>Neoteleostei</taxon>
        <taxon>Acanthomorphata</taxon>
        <taxon>Eupercaria</taxon>
        <taxon>Sciaenidae</taxon>
        <taxon>Collichthys</taxon>
    </lineage>
</organism>
<protein>
    <submittedName>
        <fullName evidence="1">Uncharacterized protein</fullName>
    </submittedName>
</protein>
<dbReference type="Proteomes" id="UP000298787">
    <property type="component" value="Chromosome 15"/>
</dbReference>
<accession>A0A4U5VAJ3</accession>
<dbReference type="AlphaFoldDB" id="A0A4U5VAJ3"/>
<keyword evidence="2" id="KW-1185">Reference proteome</keyword>
<sequence length="72" mass="7830">MNICDEELPQLAGVDASCVDPWICSSHRSAGATMLRRTAELQSELTVISSKYHFAATQAAHCQHLGSSVLRE</sequence>
<evidence type="ECO:0000313" key="1">
    <source>
        <dbReference type="EMBL" id="TKS83815.1"/>
    </source>
</evidence>
<proteinExistence type="predicted"/>
<reference evidence="1 2" key="1">
    <citation type="submission" date="2019-01" db="EMBL/GenBank/DDBJ databases">
        <title>Genome Assembly of Collichthys lucidus.</title>
        <authorList>
            <person name="Cai M."/>
            <person name="Xiao S."/>
        </authorList>
    </citation>
    <scope>NUCLEOTIDE SEQUENCE [LARGE SCALE GENOMIC DNA]</scope>
    <source>
        <strain evidence="1">JT15FE1705JMU</strain>
        <tissue evidence="1">Muscle</tissue>
    </source>
</reference>
<evidence type="ECO:0000313" key="2">
    <source>
        <dbReference type="Proteomes" id="UP000298787"/>
    </source>
</evidence>